<gene>
    <name evidence="2" type="ORF">UH38_07015</name>
</gene>
<dbReference type="InterPro" id="IPR027417">
    <property type="entry name" value="P-loop_NTPase"/>
</dbReference>
<dbReference type="PATRIC" id="fig|1618023.3.peg.2893"/>
<dbReference type="SUPFAM" id="SSF52540">
    <property type="entry name" value="P-loop containing nucleoside triphosphate hydrolases"/>
    <property type="match status" value="2"/>
</dbReference>
<keyword evidence="3" id="KW-1185">Reference proteome</keyword>
<protein>
    <submittedName>
        <fullName evidence="2">Uncharacterized protein</fullName>
    </submittedName>
</protein>
<comment type="caution">
    <text evidence="2">The sequence shown here is derived from an EMBL/GenBank/DDBJ whole genome shotgun (WGS) entry which is preliminary data.</text>
</comment>
<reference evidence="2 3" key="1">
    <citation type="submission" date="2015-02" db="EMBL/GenBank/DDBJ databases">
        <title>Draft genome of a novel marine cyanobacterium (Chroococcales) isolated from South Atlantic Ocean.</title>
        <authorList>
            <person name="Rigonato J."/>
            <person name="Alvarenga D.O."/>
            <person name="Branco L.H."/>
            <person name="Varani A.M."/>
            <person name="Brandini F.P."/>
            <person name="Fiore M.F."/>
        </authorList>
    </citation>
    <scope>NUCLEOTIDE SEQUENCE [LARGE SCALE GENOMIC DNA]</scope>
    <source>
        <strain evidence="2 3">CENA595</strain>
    </source>
</reference>
<dbReference type="NCBIfam" id="NF041065">
    <property type="entry name" value="DpdH"/>
    <property type="match status" value="1"/>
</dbReference>
<dbReference type="STRING" id="1618023.UH38_07015"/>
<dbReference type="OrthoDB" id="6400788at2"/>
<evidence type="ECO:0000313" key="3">
    <source>
        <dbReference type="Proteomes" id="UP000032452"/>
    </source>
</evidence>
<dbReference type="AlphaFoldDB" id="A0A0D8ZVT5"/>
<evidence type="ECO:0000313" key="2">
    <source>
        <dbReference type="EMBL" id="KJH72502.1"/>
    </source>
</evidence>
<proteinExistence type="predicted"/>
<organism evidence="2 3">
    <name type="scientific">Aliterella atlantica CENA595</name>
    <dbReference type="NCBI Taxonomy" id="1618023"/>
    <lineage>
        <taxon>Bacteria</taxon>
        <taxon>Bacillati</taxon>
        <taxon>Cyanobacteriota</taxon>
        <taxon>Cyanophyceae</taxon>
        <taxon>Chroococcidiopsidales</taxon>
        <taxon>Aliterellaceae</taxon>
        <taxon>Aliterella</taxon>
    </lineage>
</organism>
<evidence type="ECO:0000256" key="1">
    <source>
        <dbReference type="SAM" id="Coils"/>
    </source>
</evidence>
<dbReference type="Proteomes" id="UP000032452">
    <property type="component" value="Unassembled WGS sequence"/>
</dbReference>
<dbReference type="EMBL" id="JYON01000005">
    <property type="protein sequence ID" value="KJH72502.1"/>
    <property type="molecule type" value="Genomic_DNA"/>
</dbReference>
<sequence length="1024" mass="117855">MVFKNYVCWRYENVQRILNIEAIQPPDHIFLAIHHPIVMKRGELIAGEAKTTYTESEFLKDFLVPNDFAFVPILGSSGTGKSHLIRWLAANIESTDKRKVLLIPKLGTNLKDIIKIILDLPELQEDKFAEYHKRLNQAGSSLTEGEARKQLLNQLAVAVGDNGERDRNQLTEAQIYLVEELDSLLYDPFFRTHWLKDGGIIHRLITHILGNHKTVDIVEERREFTANDLPSNVLDIQKSGEKSRGFYTSLIYDDEIQKETVSWLNQHLDEAITQILNLGREDLQILMREVRQTLAEKDIELVLLIEDFAKLQGIDRELLEAFLARPQQAGSKPLCAIRTALACTTGYFESLKDTVKQRVTFSVNLDVGEIGEKSLLTEADLQQFVARYLNAVRQEDEEIQSWAKEYKNHVGNGIKPPSFCDGCEHRQACHVGFGEVDGMGLYPFTPQALKQMLRRVNPGDFKPRLLLKDVLKYVLENSIDNIQQGSFPSIILREHFGKMRLKAIVQDDIENLDPSNAERRQTLIDLWTDSDTLRDFPTEMHTAFNLPPLGVGVITTQITKREPSNPELLVSYQPELEPSKPQIPERLIKQLEILDNWNNHEFLPQDIEKPIREFVFPAVLERIEWDTQMLMKGSFAASTHLLFKQRNVLVYSPRVRGEGATYSGIRLDLPINPGDENEFRETAIAFQGILQYNYYKNWNFPDGDRYFRAYAKQLELWSEHIIDCIHRRPRQSAELWNPVPAAVELLAIAARMSGYPTNSIEDSINSLFLKLEDKDESERTKTWKKLFKEFQNNRDKLLEIVSSRIACTKGSNRTFQIIDAVQILNPLKEIRKTWQPQCEIPDDLNSEYEAIQQVRQKVDELLIQAIEEECDRQLNIYQDLSTEFGEDVNKKEVVSIVKQAIEKAQEAGVAGQVNTDRLLTVIDRFQQTRFKGYVETMKKVKAERDSPDNSVGKLLQYLSENNQKAMTDASEFLNETNDFLDKSNVRVQDNIIKLQSVEGISIENLLESIQNRFIELQTLLEEIR</sequence>
<keyword evidence="1" id="KW-0175">Coiled coil</keyword>
<feature type="coiled-coil region" evidence="1">
    <location>
        <begin position="844"/>
        <end position="883"/>
    </location>
</feature>
<dbReference type="RefSeq" id="WP_045053923.1">
    <property type="nucleotide sequence ID" value="NZ_CAWMDP010000032.1"/>
</dbReference>
<accession>A0A0D8ZVT5</accession>
<name>A0A0D8ZVT5_9CYAN</name>